<accession>A0A1Y0ICD5</accession>
<sequence>MVNNLLCIFLLIALYGCNVDTHRELDIQYPAKLVIKNQTQHLIALDGIYSSKEAKSPFLLKGEKLSAAENFETRISLPVFDDINNGNMWLEGQCGSHSEWKKKASKLSKNVIQSDLWVIVLTINSCGAE</sequence>
<dbReference type="RefSeq" id="WP_087462049.1">
    <property type="nucleotide sequence ID" value="NZ_CP021425.1"/>
</dbReference>
<proteinExistence type="predicted"/>
<evidence type="ECO:0000313" key="1">
    <source>
        <dbReference type="EMBL" id="ARU57125.1"/>
    </source>
</evidence>
<gene>
    <name evidence="1" type="ORF">OLMES_3082</name>
</gene>
<name>A0A1Y0ICD5_9GAMM</name>
<reference evidence="1 2" key="1">
    <citation type="submission" date="2017-05" db="EMBL/GenBank/DDBJ databases">
        <title>Genomic insights into alkan degradation activity of Oleiphilus messinensis.</title>
        <authorList>
            <person name="Kozyavkin S.A."/>
            <person name="Slesarev A.I."/>
            <person name="Golyshin P.N."/>
            <person name="Korzhenkov A."/>
            <person name="Golyshina O.N."/>
            <person name="Toshchakov S.V."/>
        </authorList>
    </citation>
    <scope>NUCLEOTIDE SEQUENCE [LARGE SCALE GENOMIC DNA]</scope>
    <source>
        <strain evidence="1 2">ME102</strain>
    </source>
</reference>
<keyword evidence="2" id="KW-1185">Reference proteome</keyword>
<organism evidence="1 2">
    <name type="scientific">Oleiphilus messinensis</name>
    <dbReference type="NCBI Taxonomy" id="141451"/>
    <lineage>
        <taxon>Bacteria</taxon>
        <taxon>Pseudomonadati</taxon>
        <taxon>Pseudomonadota</taxon>
        <taxon>Gammaproteobacteria</taxon>
        <taxon>Oceanospirillales</taxon>
        <taxon>Oleiphilaceae</taxon>
        <taxon>Oleiphilus</taxon>
    </lineage>
</organism>
<evidence type="ECO:0000313" key="2">
    <source>
        <dbReference type="Proteomes" id="UP000196027"/>
    </source>
</evidence>
<dbReference type="Proteomes" id="UP000196027">
    <property type="component" value="Chromosome"/>
</dbReference>
<dbReference type="AlphaFoldDB" id="A0A1Y0ICD5"/>
<protein>
    <submittedName>
        <fullName evidence="1">Uncharacterized protein</fullName>
    </submittedName>
</protein>
<dbReference type="KEGG" id="ome:OLMES_3082"/>
<dbReference type="EMBL" id="CP021425">
    <property type="protein sequence ID" value="ARU57125.1"/>
    <property type="molecule type" value="Genomic_DNA"/>
</dbReference>